<feature type="transmembrane region" description="Helical" evidence="1">
    <location>
        <begin position="16"/>
        <end position="36"/>
    </location>
</feature>
<comment type="caution">
    <text evidence="2">The sequence shown here is derived from an EMBL/GenBank/DDBJ whole genome shotgun (WGS) entry which is preliminary data.</text>
</comment>
<dbReference type="Proteomes" id="UP000319449">
    <property type="component" value="Unassembled WGS sequence"/>
</dbReference>
<keyword evidence="1" id="KW-0472">Membrane</keyword>
<dbReference type="AlphaFoldDB" id="A0A562VPE4"/>
<keyword evidence="1" id="KW-1133">Transmembrane helix</keyword>
<protein>
    <submittedName>
        <fullName evidence="2">Uncharacterized protein</fullName>
    </submittedName>
</protein>
<organism evidence="2 3">
    <name type="scientific">Geobacter argillaceus</name>
    <dbReference type="NCBI Taxonomy" id="345631"/>
    <lineage>
        <taxon>Bacteria</taxon>
        <taxon>Pseudomonadati</taxon>
        <taxon>Thermodesulfobacteriota</taxon>
        <taxon>Desulfuromonadia</taxon>
        <taxon>Geobacterales</taxon>
        <taxon>Geobacteraceae</taxon>
        <taxon>Geobacter</taxon>
    </lineage>
</organism>
<dbReference type="EMBL" id="VLLN01000007">
    <property type="protein sequence ID" value="TWJ19702.1"/>
    <property type="molecule type" value="Genomic_DNA"/>
</dbReference>
<gene>
    <name evidence="2" type="ORF">JN12_01503</name>
</gene>
<keyword evidence="1" id="KW-0812">Transmembrane</keyword>
<dbReference type="RefSeq" id="WP_145020617.1">
    <property type="nucleotide sequence ID" value="NZ_VLLN01000007.1"/>
</dbReference>
<accession>A0A562VPE4</accession>
<keyword evidence="3" id="KW-1185">Reference proteome</keyword>
<evidence type="ECO:0000313" key="3">
    <source>
        <dbReference type="Proteomes" id="UP000319449"/>
    </source>
</evidence>
<sequence length="90" mass="10427">MTRKFHDFLVKNKKTLLFLSFGYVALIIFMLKMIGLGATSTFFLFLAICSLPTLIARALGEKRQIADDDKGGYRYIYSYRYGSRFGDHQR</sequence>
<evidence type="ECO:0000256" key="1">
    <source>
        <dbReference type="SAM" id="Phobius"/>
    </source>
</evidence>
<evidence type="ECO:0000313" key="2">
    <source>
        <dbReference type="EMBL" id="TWJ19702.1"/>
    </source>
</evidence>
<name>A0A562VPE4_9BACT</name>
<proteinExistence type="predicted"/>
<feature type="transmembrane region" description="Helical" evidence="1">
    <location>
        <begin position="42"/>
        <end position="60"/>
    </location>
</feature>
<reference evidence="2 3" key="1">
    <citation type="submission" date="2019-07" db="EMBL/GenBank/DDBJ databases">
        <title>Genomic Encyclopedia of Archaeal and Bacterial Type Strains, Phase II (KMG-II): from individual species to whole genera.</title>
        <authorList>
            <person name="Goeker M."/>
        </authorList>
    </citation>
    <scope>NUCLEOTIDE SEQUENCE [LARGE SCALE GENOMIC DNA]</scope>
    <source>
        <strain evidence="2 3">ATCC BAA-1139</strain>
    </source>
</reference>